<keyword evidence="4" id="KW-1185">Reference proteome</keyword>
<organism evidence="3 4">
    <name type="scientific">Clostridium omnivorum</name>
    <dbReference type="NCBI Taxonomy" id="1604902"/>
    <lineage>
        <taxon>Bacteria</taxon>
        <taxon>Bacillati</taxon>
        <taxon>Bacillota</taxon>
        <taxon>Clostridia</taxon>
        <taxon>Eubacteriales</taxon>
        <taxon>Clostridiaceae</taxon>
        <taxon>Clostridium</taxon>
    </lineage>
</organism>
<keyword evidence="1" id="KW-0472">Membrane</keyword>
<protein>
    <recommendedName>
        <fullName evidence="2">DUF58 domain-containing protein</fullName>
    </recommendedName>
</protein>
<dbReference type="PANTHER" id="PTHR34351">
    <property type="entry name" value="SLR1927 PROTEIN-RELATED"/>
    <property type="match status" value="1"/>
</dbReference>
<accession>A0ABQ5N1J3</accession>
<proteinExistence type="predicted"/>
<dbReference type="EMBL" id="BRXR01000001">
    <property type="protein sequence ID" value="GLC29059.1"/>
    <property type="molecule type" value="Genomic_DNA"/>
</dbReference>
<feature type="transmembrane region" description="Helical" evidence="1">
    <location>
        <begin position="33"/>
        <end position="52"/>
    </location>
</feature>
<name>A0ABQ5N1J3_9CLOT</name>
<sequence>MFRVSKKFLILLVVAFIFAFIQGGNLPYCIFYGIALTFFIGLIYIFAQIKAISVQVRFDKEMYSAGDTAQFSTIVKNYSILPSPYVLIKNSAMSNINSKYVSDCLCLNPDESKWIKNEVQFNQRGIYNFGDIYCSVSDMFYIFQRGKHINSYSVMKVYPRVHNISKFVSNGSDIFKNTVSSKTNIEDAYSTRDIRKYNEGDSLKRVNWKVSAKHGELYVKNFETVSGEESNLFLNMSKDNIDNDNSGVLEEALVDFCVSIVNYMQLKGIKSKLFINSLIERKFEVDSREDFIQLMEFFLTQKSDSESNFINYINSNLDKIPKLSWIGIITARIDDGMRDNLIMMKDKGYNLTVFYYANSLSKLENIKFLNRIGIQCLSFNEMINKAGN</sequence>
<reference evidence="3 4" key="1">
    <citation type="journal article" date="2024" name="Int. J. Syst. Evol. Microbiol.">
        <title>Clostridium omnivorum sp. nov., isolated from anoxic soil under the treatment of reductive soil disinfestation.</title>
        <authorList>
            <person name="Ueki A."/>
            <person name="Tonouchi A."/>
            <person name="Kaku N."/>
            <person name="Honma S."/>
            <person name="Ueki K."/>
        </authorList>
    </citation>
    <scope>NUCLEOTIDE SEQUENCE [LARGE SCALE GENOMIC DNA]</scope>
    <source>
        <strain evidence="3 4">E14</strain>
    </source>
</reference>
<evidence type="ECO:0000256" key="1">
    <source>
        <dbReference type="SAM" id="Phobius"/>
    </source>
</evidence>
<keyword evidence="1" id="KW-1133">Transmembrane helix</keyword>
<comment type="caution">
    <text evidence="3">The sequence shown here is derived from an EMBL/GenBank/DDBJ whole genome shotgun (WGS) entry which is preliminary data.</text>
</comment>
<dbReference type="RefSeq" id="WP_264848338.1">
    <property type="nucleotide sequence ID" value="NZ_BRXR01000001.1"/>
</dbReference>
<keyword evidence="1" id="KW-0812">Transmembrane</keyword>
<feature type="domain" description="DUF58" evidence="2">
    <location>
        <begin position="193"/>
        <end position="238"/>
    </location>
</feature>
<gene>
    <name evidence="3" type="ORF">bsdE14_04690</name>
</gene>
<dbReference type="InterPro" id="IPR002881">
    <property type="entry name" value="DUF58"/>
</dbReference>
<evidence type="ECO:0000259" key="2">
    <source>
        <dbReference type="Pfam" id="PF01882"/>
    </source>
</evidence>
<dbReference type="Pfam" id="PF01882">
    <property type="entry name" value="DUF58"/>
    <property type="match status" value="1"/>
</dbReference>
<evidence type="ECO:0000313" key="4">
    <source>
        <dbReference type="Proteomes" id="UP001208567"/>
    </source>
</evidence>
<evidence type="ECO:0000313" key="3">
    <source>
        <dbReference type="EMBL" id="GLC29059.1"/>
    </source>
</evidence>
<dbReference type="Proteomes" id="UP001208567">
    <property type="component" value="Unassembled WGS sequence"/>
</dbReference>